<keyword evidence="4" id="KW-0964">Secreted</keyword>
<evidence type="ECO:0000256" key="8">
    <source>
        <dbReference type="SAM" id="Phobius"/>
    </source>
</evidence>
<dbReference type="InterPro" id="IPR013783">
    <property type="entry name" value="Ig-like_fold"/>
</dbReference>
<comment type="subcellular location">
    <subcellularLocation>
        <location evidence="1">Secreted</location>
        <location evidence="1">Cell wall</location>
        <topology evidence="1">Peptidoglycan-anchor</topology>
    </subcellularLocation>
</comment>
<feature type="compositionally biased region" description="Polar residues" evidence="7">
    <location>
        <begin position="198"/>
        <end position="207"/>
    </location>
</feature>
<dbReference type="NCBIfam" id="TIGR01167">
    <property type="entry name" value="LPXTG_anchor"/>
    <property type="match status" value="1"/>
</dbReference>
<dbReference type="InterPro" id="IPR008966">
    <property type="entry name" value="Adhesion_dom_sf"/>
</dbReference>
<evidence type="ECO:0000313" key="10">
    <source>
        <dbReference type="EMBL" id="MFD2695581.1"/>
    </source>
</evidence>
<evidence type="ECO:0000256" key="3">
    <source>
        <dbReference type="ARBA" id="ARBA00022512"/>
    </source>
</evidence>
<comment type="caution">
    <text evidence="10">The sequence shown here is derived from an EMBL/GenBank/DDBJ whole genome shotgun (WGS) entry which is preliminary data.</text>
</comment>
<keyword evidence="6" id="KW-0572">Peptidoglycan-anchor</keyword>
<keyword evidence="8" id="KW-0812">Transmembrane</keyword>
<dbReference type="InterPro" id="IPR019931">
    <property type="entry name" value="LPXTG_anchor"/>
</dbReference>
<dbReference type="Pfam" id="PF17961">
    <property type="entry name" value="Big_8"/>
    <property type="match status" value="2"/>
</dbReference>
<dbReference type="SUPFAM" id="SSF49478">
    <property type="entry name" value="Cna protein B-type domain"/>
    <property type="match status" value="6"/>
</dbReference>
<dbReference type="Pfam" id="PF17802">
    <property type="entry name" value="SpaA"/>
    <property type="match status" value="8"/>
</dbReference>
<evidence type="ECO:0000256" key="7">
    <source>
        <dbReference type="SAM" id="MobiDB-lite"/>
    </source>
</evidence>
<dbReference type="InterPro" id="IPR041171">
    <property type="entry name" value="SDR_Ig"/>
</dbReference>
<dbReference type="Pfam" id="PF00746">
    <property type="entry name" value="Gram_pos_anchor"/>
    <property type="match status" value="1"/>
</dbReference>
<reference evidence="11" key="1">
    <citation type="journal article" date="2019" name="Int. J. Syst. Evol. Microbiol.">
        <title>The Global Catalogue of Microorganisms (GCM) 10K type strain sequencing project: providing services to taxonomists for standard genome sequencing and annotation.</title>
        <authorList>
            <consortium name="The Broad Institute Genomics Platform"/>
            <consortium name="The Broad Institute Genome Sequencing Center for Infectious Disease"/>
            <person name="Wu L."/>
            <person name="Ma J."/>
        </authorList>
    </citation>
    <scope>NUCLEOTIDE SEQUENCE [LARGE SCALE GENOMIC DNA]</scope>
    <source>
        <strain evidence="11">TISTR 2466</strain>
    </source>
</reference>
<dbReference type="Proteomes" id="UP001597399">
    <property type="component" value="Unassembled WGS sequence"/>
</dbReference>
<gene>
    <name evidence="10" type="ORF">ACFSUE_18430</name>
</gene>
<dbReference type="PANTHER" id="PTHR36108">
    <property type="entry name" value="COLOSSIN-B-RELATED"/>
    <property type="match status" value="1"/>
</dbReference>
<keyword evidence="3" id="KW-0134">Cell wall</keyword>
<keyword evidence="11" id="KW-1185">Reference proteome</keyword>
<accession>A0ABW5S7E8</accession>
<evidence type="ECO:0000256" key="6">
    <source>
        <dbReference type="ARBA" id="ARBA00023088"/>
    </source>
</evidence>
<evidence type="ECO:0000256" key="5">
    <source>
        <dbReference type="ARBA" id="ARBA00022729"/>
    </source>
</evidence>
<evidence type="ECO:0000256" key="2">
    <source>
        <dbReference type="ARBA" id="ARBA00007257"/>
    </source>
</evidence>
<dbReference type="PANTHER" id="PTHR36108:SF13">
    <property type="entry name" value="COLOSSIN-B-RELATED"/>
    <property type="match status" value="1"/>
</dbReference>
<feature type="transmembrane region" description="Helical" evidence="8">
    <location>
        <begin position="1983"/>
        <end position="2002"/>
    </location>
</feature>
<name>A0ABW5S7E8_9BACL</name>
<evidence type="ECO:0000259" key="9">
    <source>
        <dbReference type="PROSITE" id="PS50847"/>
    </source>
</evidence>
<keyword evidence="8" id="KW-1133">Transmembrane helix</keyword>
<feature type="domain" description="Gram-positive cocci surface proteins LPxTG" evidence="9">
    <location>
        <begin position="1974"/>
        <end position="2008"/>
    </location>
</feature>
<keyword evidence="8" id="KW-0472">Membrane</keyword>
<sequence length="2008" mass="217442">MSVSWKARLGRKHRSLRNLFIALLSTFVVMAQFSNFSIGRAQADEAANHPFFDSVLVTDLNNQEVDLEKTDSNPLTTGDAVHLEYSWSQKEDVTLNPDKKITVQIPKELKFDKELSGDVTNGNQIIGTYQIDTTDDANKLTIHFNDQAKDLTNAAGKIKFDAAFAAQIDKDTTKFELPFDLGENQVQKLEVPVKAAVTTEQDGNSATADDGQKQPDDSSSEPAQEETKTPDFSAKQAKQDDSSSVESGKPDTKADGTAKDSGKKIERGFSSRATTQAAKQITQNILTGVTLTDKDGKPFNEDNPANTDDPANVKFTWAIPDNLGTTINAGDTYEFDLPTIFKMQNPVSGTLDDYGTFTIDENGHVVMTFNDQVKENSDVHGTLFVNTKFDKKEITGPVDQQIKFPVNNDSPVVTVHFKPDVKSTIDKTGELDKGLNPTEVTWNVDVNKELEKITNAKVTENWPSGINFNSVKVYKLNVDVQGNVTQGDELTSGYSIDTNGNVTFDGTIDSAYRLVYTTSIDNSAKPDDGGEVKFINKATFGGNEFDPIPAEATVTANYGKTVEKSNTGYDGDSQTFSWKINYNFGEKEITKNDATITDNFNSTDLQLVDGLKVQKVDSFDGTTPKLGSTLTEGTDYTLEKTSMGFTIHFNDKVTSAYVITYQTKVKDGVIIDNPTNFKNGVTTGNGSSGGSSGQATQQNITKGYSNINYTDKTVDWNLTINKNKYEMNNWKLDDTFTSGGLSYVADSLKILDKSKDDYLLEENKDYTLTLKPDNKGFNIVFIGDYAKTSSKFTISYTAKFNVDFSNQKNVKNSATATWTDQYGKDHSNDASADFNVNGQTQFNGFKNGTYNAVDKVITWKVGVNYNGEKANNASITDPVTGNQKFVPGSVVVKSYTINPGGSVKEGASLDPSKYEVIEPSADNNKTLTVKFKTDKDDTNQYMVEFKTSLDGQVVNGSSSYTNIATYHNEGYSDRDITGTVSITNGGKLVTKNGAQSGIYVNWFVNVNPSQSALDDVTVTDDPSDNQILDENSFKVYEAKYDNGGATFENGNLVPDTAKELQRDKDYTLTITTDNTTGKQQFVLKFIGNYKHIDRAYAVQYRSLINIAGSSEDVTNQVKISGDNVQTVTQDTTQTITVAISTGGGSATGKKGTLRVLKNGAFGSILPGAVFQLWNKDNDQLLRTGTTAEDGTVTFGNIRYGDYLLKEVQAPIGYTISDALVSGIPVKINADSTVDGVYTTIVDEQNKVTLTKKDASGNVLLGATFKLEQSIGGVYVPYNYGSDIKSGSNGEIVLAGLPVGAYRLTETQAPAGYLVNTKPIEFTVTKNVSNQLPDVDAGTLTDYQGSARLLKTDSDGNDLKGAVFNIADQDGKTVQEGLISDEDGIVQSKETLSPGTYYFVETKAPAGYLINTEKIKFTINSSTLEKPTVVTAGKAVNYKGSVELKKVDAEGNGLKGAEFKIINADGKTIQENLESGEDGVVKTDGLAPGSYQFVETKAPIGYVLNTDKIDFTISTDAAGKPAVADAGKALNYQGTVELTKVDSNGNGLEGAEFKIIDAEGKTVQDQLKSDKDGRVKAKNLKPGTYRFVETKAPAGYLINSDKIAFTIADHAKGTPSVVKADDAVNYKGSVELKKVDQDGNGLEGAVFNLLDQDGKVIREGLTSDTDGLIRADGLAPGDYQLVETKAPNGYLLNASAKTFTIQNEDQDKPAVVKLTKTDEVNSVTLTKVDKNDSHTVLKGAEFKLVDSNGDTVTKDANGNKLKDIWTTDKHGQFTVSNLPEGDYQLIETKAPANYGLDTTPIPFKIKRTDQKGTELTAMNRLAPGDVKLTKVDANDKATVLQGAEFKLQDSKGNPVTKDLNGKDLPEVWTTDENGAFIVKGLTPGDYRFIEIKAPQGYQLDNTPTPFSIAKGQTKPVEVTAVNKVIPVLERGVDAEQQSNGTPKSESTAKPHTGATIARGQLGLEETSARKNNKNLPTTGDTNDLLTMLIGIMLLLGGGSIAALTRRKHD</sequence>
<dbReference type="SUPFAM" id="SSF49401">
    <property type="entry name" value="Bacterial adhesins"/>
    <property type="match status" value="7"/>
</dbReference>
<evidence type="ECO:0000256" key="4">
    <source>
        <dbReference type="ARBA" id="ARBA00022525"/>
    </source>
</evidence>
<dbReference type="InterPro" id="IPR041033">
    <property type="entry name" value="SpaA_PFL_dom_1"/>
</dbReference>
<dbReference type="InterPro" id="IPR008456">
    <property type="entry name" value="Collagen-bd_dom"/>
</dbReference>
<dbReference type="Gene3D" id="2.60.40.740">
    <property type="match status" value="5"/>
</dbReference>
<keyword evidence="5" id="KW-0732">Signal</keyword>
<dbReference type="EMBL" id="JBHUMQ010000049">
    <property type="protein sequence ID" value="MFD2695581.1"/>
    <property type="molecule type" value="Genomic_DNA"/>
</dbReference>
<dbReference type="Gene3D" id="2.60.40.1280">
    <property type="match status" value="2"/>
</dbReference>
<dbReference type="Pfam" id="PF05737">
    <property type="entry name" value="Collagen_bind"/>
    <property type="match status" value="3"/>
</dbReference>
<feature type="compositionally biased region" description="Basic and acidic residues" evidence="7">
    <location>
        <begin position="248"/>
        <end position="269"/>
    </location>
</feature>
<dbReference type="Gene3D" id="2.60.40.10">
    <property type="entry name" value="Immunoglobulins"/>
    <property type="match status" value="8"/>
</dbReference>
<feature type="compositionally biased region" description="Polar residues" evidence="7">
    <location>
        <begin position="1934"/>
        <end position="1948"/>
    </location>
</feature>
<dbReference type="RefSeq" id="WP_253060577.1">
    <property type="nucleotide sequence ID" value="NZ_JAMXWM010000006.1"/>
</dbReference>
<dbReference type="PROSITE" id="PS50847">
    <property type="entry name" value="GRAM_POS_ANCHORING"/>
    <property type="match status" value="1"/>
</dbReference>
<proteinExistence type="inferred from homology"/>
<comment type="similarity">
    <text evidence="2">Belongs to the serine-aspartate repeat-containing protein (SDr) family.</text>
</comment>
<feature type="region of interest" description="Disordered" evidence="7">
    <location>
        <begin position="1930"/>
        <end position="1978"/>
    </location>
</feature>
<organism evidence="10 11">
    <name type="scientific">Sporolactobacillus shoreicorticis</name>
    <dbReference type="NCBI Taxonomy" id="1923877"/>
    <lineage>
        <taxon>Bacteria</taxon>
        <taxon>Bacillati</taxon>
        <taxon>Bacillota</taxon>
        <taxon>Bacilli</taxon>
        <taxon>Bacillales</taxon>
        <taxon>Sporolactobacillaceae</taxon>
        <taxon>Sporolactobacillus</taxon>
    </lineage>
</organism>
<protein>
    <submittedName>
        <fullName evidence="10">SpaA isopeptide-forming pilin-related protein</fullName>
    </submittedName>
</protein>
<feature type="region of interest" description="Disordered" evidence="7">
    <location>
        <begin position="198"/>
        <end position="277"/>
    </location>
</feature>
<evidence type="ECO:0000313" key="11">
    <source>
        <dbReference type="Proteomes" id="UP001597399"/>
    </source>
</evidence>
<dbReference type="InterPro" id="IPR011252">
    <property type="entry name" value="Fibrogen-bd_dom1"/>
</dbReference>
<evidence type="ECO:0000256" key="1">
    <source>
        <dbReference type="ARBA" id="ARBA00004168"/>
    </source>
</evidence>